<accession>A0A1T4V3Q6</accession>
<sequence length="248" mass="26843">MEILGVDIGGSGIKGAIVDTETGELKTERIRIPTPQPATPEAVAETLKELVKQIGYNGPIGCGFPARVINGEVLTAANIDKSWINVKVEELFSKTVGLDVFVANDADVAGLAELSFGAVKGYKGSVLFLTLGTGIGSALFYNGQMFPNTEFGHIKFKGDIAEHYCADSVREKEDLKFKEWGERLNKFLEYIAFLTSPDFIVLGGGVSKKFEKYKDQLTLKTKVVPATTLNLAGIIGAAMYANTRIQKK</sequence>
<gene>
    <name evidence="1" type="ORF">SAMN02745213_00704</name>
</gene>
<dbReference type="STRING" id="83771.SAMN02910357_02117"/>
<dbReference type="AlphaFoldDB" id="A0A1T4V3Q6"/>
<keyword evidence="1" id="KW-0808">Transferase</keyword>
<dbReference type="Pfam" id="PF00480">
    <property type="entry name" value="ROK"/>
    <property type="match status" value="1"/>
</dbReference>
<name>A0A1T4V3Q6_9GAMM</name>
<dbReference type="RefSeq" id="WP_078928259.1">
    <property type="nucleotide sequence ID" value="NZ_FUXX01000008.1"/>
</dbReference>
<proteinExistence type="predicted"/>
<dbReference type="GO" id="GO:0016301">
    <property type="term" value="F:kinase activity"/>
    <property type="evidence" value="ECO:0007669"/>
    <property type="project" value="UniProtKB-KW"/>
</dbReference>
<dbReference type="Gene3D" id="3.30.420.40">
    <property type="match status" value="2"/>
</dbReference>
<reference evidence="2" key="1">
    <citation type="submission" date="2017-02" db="EMBL/GenBank/DDBJ databases">
        <authorList>
            <person name="Varghese N."/>
            <person name="Submissions S."/>
        </authorList>
    </citation>
    <scope>NUCLEOTIDE SEQUENCE [LARGE SCALE GENOMIC DNA]</scope>
    <source>
        <strain evidence="2">DSM 3072</strain>
    </source>
</reference>
<dbReference type="EMBL" id="FUXX01000008">
    <property type="protein sequence ID" value="SKA59613.1"/>
    <property type="molecule type" value="Genomic_DNA"/>
</dbReference>
<dbReference type="NCBIfam" id="NF045942">
    <property type="entry name" value="PolPhglucPhase"/>
    <property type="match status" value="1"/>
</dbReference>
<dbReference type="InterPro" id="IPR043129">
    <property type="entry name" value="ATPase_NBD"/>
</dbReference>
<keyword evidence="1" id="KW-0418">Kinase</keyword>
<evidence type="ECO:0000313" key="1">
    <source>
        <dbReference type="EMBL" id="SKA59613.1"/>
    </source>
</evidence>
<dbReference type="PANTHER" id="PTHR18964">
    <property type="entry name" value="ROK (REPRESSOR, ORF, KINASE) FAMILY"/>
    <property type="match status" value="1"/>
</dbReference>
<dbReference type="CDD" id="cd24058">
    <property type="entry name" value="ASKHA_NBD_ROK_PPGK"/>
    <property type="match status" value="1"/>
</dbReference>
<dbReference type="Proteomes" id="UP000242432">
    <property type="component" value="Unassembled WGS sequence"/>
</dbReference>
<dbReference type="SUPFAM" id="SSF53067">
    <property type="entry name" value="Actin-like ATPase domain"/>
    <property type="match status" value="1"/>
</dbReference>
<protein>
    <submittedName>
        <fullName evidence="1">Polyphosphate glucokinase</fullName>
    </submittedName>
</protein>
<dbReference type="PANTHER" id="PTHR18964:SF146">
    <property type="entry name" value="POLYPHOSPHATE GLUCOKINASE"/>
    <property type="match status" value="1"/>
</dbReference>
<organism evidence="1 2">
    <name type="scientific">Succinivibrio dextrinosolvens DSM 3072</name>
    <dbReference type="NCBI Taxonomy" id="1123324"/>
    <lineage>
        <taxon>Bacteria</taxon>
        <taxon>Pseudomonadati</taxon>
        <taxon>Pseudomonadota</taxon>
        <taxon>Gammaproteobacteria</taxon>
        <taxon>Aeromonadales</taxon>
        <taxon>Succinivibrionaceae</taxon>
        <taxon>Succinivibrio</taxon>
    </lineage>
</organism>
<keyword evidence="2" id="KW-1185">Reference proteome</keyword>
<dbReference type="InterPro" id="IPR000600">
    <property type="entry name" value="ROK"/>
</dbReference>
<evidence type="ECO:0000313" key="2">
    <source>
        <dbReference type="Proteomes" id="UP000242432"/>
    </source>
</evidence>